<evidence type="ECO:0000313" key="2">
    <source>
        <dbReference type="EMBL" id="SVE19295.1"/>
    </source>
</evidence>
<keyword evidence="1" id="KW-1133">Transmembrane helix</keyword>
<organism evidence="2">
    <name type="scientific">marine metagenome</name>
    <dbReference type="NCBI Taxonomy" id="408172"/>
    <lineage>
        <taxon>unclassified sequences</taxon>
        <taxon>metagenomes</taxon>
        <taxon>ecological metagenomes</taxon>
    </lineage>
</organism>
<gene>
    <name evidence="2" type="ORF">METZ01_LOCUS472149</name>
</gene>
<sequence>MTKITTPIAVLIGSFIIASAILLRVDITAPIIGTANASVAGMNYMNLYYDYDFKRAVSKVVESRCKTRTGSTKIRC</sequence>
<proteinExistence type="predicted"/>
<feature type="transmembrane region" description="Helical" evidence="1">
    <location>
        <begin position="6"/>
        <end position="23"/>
    </location>
</feature>
<protein>
    <submittedName>
        <fullName evidence="2">Uncharacterized protein</fullName>
    </submittedName>
</protein>
<dbReference type="EMBL" id="UINC01200417">
    <property type="protein sequence ID" value="SVE19295.1"/>
    <property type="molecule type" value="Genomic_DNA"/>
</dbReference>
<evidence type="ECO:0000256" key="1">
    <source>
        <dbReference type="SAM" id="Phobius"/>
    </source>
</evidence>
<keyword evidence="1" id="KW-0812">Transmembrane</keyword>
<accession>A0A383BIW9</accession>
<name>A0A383BIW9_9ZZZZ</name>
<dbReference type="AlphaFoldDB" id="A0A383BIW9"/>
<reference evidence="2" key="1">
    <citation type="submission" date="2018-05" db="EMBL/GenBank/DDBJ databases">
        <authorList>
            <person name="Lanie J.A."/>
            <person name="Ng W.-L."/>
            <person name="Kazmierczak K.M."/>
            <person name="Andrzejewski T.M."/>
            <person name="Davidsen T.M."/>
            <person name="Wayne K.J."/>
            <person name="Tettelin H."/>
            <person name="Glass J.I."/>
            <person name="Rusch D."/>
            <person name="Podicherti R."/>
            <person name="Tsui H.-C.T."/>
            <person name="Winkler M.E."/>
        </authorList>
    </citation>
    <scope>NUCLEOTIDE SEQUENCE</scope>
</reference>
<keyword evidence="1" id="KW-0472">Membrane</keyword>